<feature type="non-terminal residue" evidence="1">
    <location>
        <position position="64"/>
    </location>
</feature>
<dbReference type="Proteomes" id="UP000037510">
    <property type="component" value="Unassembled WGS sequence"/>
</dbReference>
<comment type="caution">
    <text evidence="1">The sequence shown here is derived from an EMBL/GenBank/DDBJ whole genome shotgun (WGS) entry which is preliminary data.</text>
</comment>
<name>A0A0L7K3U7_OPEBR</name>
<dbReference type="EMBL" id="JTDY01013381">
    <property type="protein sequence ID" value="KOB52147.1"/>
    <property type="molecule type" value="Genomic_DNA"/>
</dbReference>
<evidence type="ECO:0000313" key="2">
    <source>
        <dbReference type="Proteomes" id="UP000037510"/>
    </source>
</evidence>
<sequence>MNNDIYEKWLLSTTHLITTNMLKDPPNSNTIKQEMINWLNRHEIPVDAKLPKTQIYAIICQHKE</sequence>
<gene>
    <name evidence="1" type="ORF">OBRU01_26439</name>
</gene>
<keyword evidence="2" id="KW-1185">Reference proteome</keyword>
<reference evidence="1 2" key="1">
    <citation type="journal article" date="2015" name="Genome Biol. Evol.">
        <title>The genome of winter moth (Operophtera brumata) provides a genomic perspective on sexual dimorphism and phenology.</title>
        <authorList>
            <person name="Derks M.F."/>
            <person name="Smit S."/>
            <person name="Salis L."/>
            <person name="Schijlen E."/>
            <person name="Bossers A."/>
            <person name="Mateman C."/>
            <person name="Pijl A.S."/>
            <person name="de Ridder D."/>
            <person name="Groenen M.A."/>
            <person name="Visser M.E."/>
            <person name="Megens H.J."/>
        </authorList>
    </citation>
    <scope>NUCLEOTIDE SEQUENCE [LARGE SCALE GENOMIC DNA]</scope>
    <source>
        <strain evidence="1">WM2013NL</strain>
        <tissue evidence="1">Head and thorax</tissue>
    </source>
</reference>
<protein>
    <submittedName>
        <fullName evidence="1">Uncharacterized protein</fullName>
    </submittedName>
</protein>
<accession>A0A0L7K3U7</accession>
<proteinExistence type="predicted"/>
<dbReference type="AlphaFoldDB" id="A0A0L7K3U7"/>
<evidence type="ECO:0000313" key="1">
    <source>
        <dbReference type="EMBL" id="KOB52147.1"/>
    </source>
</evidence>
<organism evidence="1 2">
    <name type="scientific">Operophtera brumata</name>
    <name type="common">Winter moth</name>
    <name type="synonym">Phalaena brumata</name>
    <dbReference type="NCBI Taxonomy" id="104452"/>
    <lineage>
        <taxon>Eukaryota</taxon>
        <taxon>Metazoa</taxon>
        <taxon>Ecdysozoa</taxon>
        <taxon>Arthropoda</taxon>
        <taxon>Hexapoda</taxon>
        <taxon>Insecta</taxon>
        <taxon>Pterygota</taxon>
        <taxon>Neoptera</taxon>
        <taxon>Endopterygota</taxon>
        <taxon>Lepidoptera</taxon>
        <taxon>Glossata</taxon>
        <taxon>Ditrysia</taxon>
        <taxon>Geometroidea</taxon>
        <taxon>Geometridae</taxon>
        <taxon>Larentiinae</taxon>
        <taxon>Operophtera</taxon>
    </lineage>
</organism>